<keyword evidence="6" id="KW-0326">Glycosidase</keyword>
<feature type="domain" description="Glycoside hydrolase family 3 N-terminal" evidence="8">
    <location>
        <begin position="96"/>
        <end position="396"/>
    </location>
</feature>
<dbReference type="GO" id="GO:0008422">
    <property type="term" value="F:beta-glucosidase activity"/>
    <property type="evidence" value="ECO:0007669"/>
    <property type="project" value="UniProtKB-EC"/>
</dbReference>
<dbReference type="SUPFAM" id="SSF52279">
    <property type="entry name" value="Beta-D-glucan exohydrolase, C-terminal domain"/>
    <property type="match status" value="1"/>
</dbReference>
<evidence type="ECO:0000256" key="2">
    <source>
        <dbReference type="ARBA" id="ARBA00005336"/>
    </source>
</evidence>
<dbReference type="InterPro" id="IPR001764">
    <property type="entry name" value="Glyco_hydro_3_N"/>
</dbReference>
<dbReference type="InterPro" id="IPR051915">
    <property type="entry name" value="Cellulose_Degrad_GH3"/>
</dbReference>
<feature type="domain" description="Glycoside hydrolase family 3 C-terminal" evidence="9">
    <location>
        <begin position="462"/>
        <end position="613"/>
    </location>
</feature>
<dbReference type="InterPro" id="IPR017853">
    <property type="entry name" value="GH"/>
</dbReference>
<gene>
    <name evidence="10" type="ORF">F8O04_09360</name>
</gene>
<evidence type="ECO:0000256" key="1">
    <source>
        <dbReference type="ARBA" id="ARBA00000448"/>
    </source>
</evidence>
<evidence type="ECO:0000256" key="7">
    <source>
        <dbReference type="SAM" id="MobiDB-lite"/>
    </source>
</evidence>
<evidence type="ECO:0000256" key="5">
    <source>
        <dbReference type="ARBA" id="ARBA00022801"/>
    </source>
</evidence>
<dbReference type="Pfam" id="PF00933">
    <property type="entry name" value="Glyco_hydro_3"/>
    <property type="match status" value="1"/>
</dbReference>
<evidence type="ECO:0000256" key="3">
    <source>
        <dbReference type="ARBA" id="ARBA00012744"/>
    </source>
</evidence>
<name>A0A6H9WHY8_9MICO</name>
<reference evidence="10 11" key="1">
    <citation type="submission" date="2019-09" db="EMBL/GenBank/DDBJ databases">
        <title>Phylogeny of genus Pseudoclavibacter and closely related genus.</title>
        <authorList>
            <person name="Li Y."/>
        </authorList>
    </citation>
    <scope>NUCLEOTIDE SEQUENCE [LARGE SCALE GENOMIC DNA]</scope>
    <source>
        <strain evidence="10 11">EGI 60007</strain>
    </source>
</reference>
<evidence type="ECO:0000313" key="10">
    <source>
        <dbReference type="EMBL" id="KAB1650599.1"/>
    </source>
</evidence>
<dbReference type="Gene3D" id="3.40.50.1700">
    <property type="entry name" value="Glycoside hydrolase family 3 C-terminal domain"/>
    <property type="match status" value="1"/>
</dbReference>
<dbReference type="Proteomes" id="UP000431744">
    <property type="component" value="Unassembled WGS sequence"/>
</dbReference>
<dbReference type="EMBL" id="WBJY01000001">
    <property type="protein sequence ID" value="KAB1650599.1"/>
    <property type="molecule type" value="Genomic_DNA"/>
</dbReference>
<dbReference type="Pfam" id="PF01915">
    <property type="entry name" value="Glyco_hydro_3_C"/>
    <property type="match status" value="1"/>
</dbReference>
<accession>A0A6H9WHY8</accession>
<keyword evidence="4" id="KW-0732">Signal</keyword>
<evidence type="ECO:0000259" key="9">
    <source>
        <dbReference type="Pfam" id="PF01915"/>
    </source>
</evidence>
<feature type="region of interest" description="Disordered" evidence="7">
    <location>
        <begin position="1"/>
        <end position="24"/>
    </location>
</feature>
<evidence type="ECO:0000313" key="11">
    <source>
        <dbReference type="Proteomes" id="UP000431744"/>
    </source>
</evidence>
<dbReference type="Gene3D" id="3.20.20.300">
    <property type="entry name" value="Glycoside hydrolase, family 3, N-terminal domain"/>
    <property type="match status" value="1"/>
</dbReference>
<dbReference type="PANTHER" id="PTHR30620:SF16">
    <property type="entry name" value="LYSOSOMAL BETA GLUCOSIDASE"/>
    <property type="match status" value="1"/>
</dbReference>
<keyword evidence="5 10" id="KW-0378">Hydrolase</keyword>
<dbReference type="OrthoDB" id="3187421at2"/>
<feature type="compositionally biased region" description="Basic and acidic residues" evidence="7">
    <location>
        <begin position="10"/>
        <end position="24"/>
    </location>
</feature>
<dbReference type="PANTHER" id="PTHR30620">
    <property type="entry name" value="PERIPLASMIC BETA-GLUCOSIDASE-RELATED"/>
    <property type="match status" value="1"/>
</dbReference>
<dbReference type="PRINTS" id="PR00133">
    <property type="entry name" value="GLHYDRLASE3"/>
</dbReference>
<evidence type="ECO:0000256" key="4">
    <source>
        <dbReference type="ARBA" id="ARBA00022729"/>
    </source>
</evidence>
<evidence type="ECO:0000256" key="6">
    <source>
        <dbReference type="ARBA" id="ARBA00023295"/>
    </source>
</evidence>
<evidence type="ECO:0000259" key="8">
    <source>
        <dbReference type="Pfam" id="PF00933"/>
    </source>
</evidence>
<dbReference type="GO" id="GO:0009251">
    <property type="term" value="P:glucan catabolic process"/>
    <property type="evidence" value="ECO:0007669"/>
    <property type="project" value="TreeGrafter"/>
</dbReference>
<dbReference type="AlphaFoldDB" id="A0A6H9WHY8"/>
<sequence length="626" mass="68233">MSADGVTFRDLNRNGRLDPYEDPRLDAEDRVEDLLGRLSIEEKAGLMFHRVTAVPSSGRMEDDDPRAGQRPLSEILSGKLINHLNVHEIPEPAAMAAWVNQVQALVLAATPHGIPATFSTDPRHSFTENWGASFSTAHFSAWPEPLGFAALGDEEVVRRFAEFAREEYVAVGLRSALHPTIDLATEPRWARQYSTFGRDADLTSRLAVAYIDGFEGDRIAPGSVSCMAKHFPGGGPQLDGEDPHYPYGREQVYPGGRFEYHLEPFRRVLARGVSAIMPYYGMPIGLERRGEAIEPVGFGFNRQVITGLLRGELGYDGVVCTDWGLITASELHGRSLPARAWGVEHLSVEERVAKVIDAGCDQFGGEECPEVVVDLVRRGIVSESRLDESVRRILRVKFELGLFDAPFVDEERAGAAVRRPEAVELGHRTQARSATVLTNDAIDDDATGRQRPVLPLRERAAVYAEGVDAADLEAAGLRAVIAPKDADVILVRLTAPFEPRDQYMLEASFRAGSLEFEEDVIEHVRDLSRAAPVVLAVHLDRPAILTPLEPIASAIVGVYGTSSPALLDALTGSIPPEGRLPFDLPRSRSGVEASRSDVPGDFDPLFPFGAGLSLEIVSGGSTPNTE</sequence>
<dbReference type="InterPro" id="IPR036881">
    <property type="entry name" value="Glyco_hydro_3_C_sf"/>
</dbReference>
<protein>
    <recommendedName>
        <fullName evidence="3">beta-glucosidase</fullName>
        <ecNumber evidence="3">3.2.1.21</ecNumber>
    </recommendedName>
</protein>
<comment type="similarity">
    <text evidence="2">Belongs to the glycosyl hydrolase 3 family.</text>
</comment>
<dbReference type="SUPFAM" id="SSF51445">
    <property type="entry name" value="(Trans)glycosidases"/>
    <property type="match status" value="1"/>
</dbReference>
<dbReference type="InterPro" id="IPR036962">
    <property type="entry name" value="Glyco_hydro_3_N_sf"/>
</dbReference>
<dbReference type="EC" id="3.2.1.21" evidence="3"/>
<organism evidence="10 11">
    <name type="scientific">Pseudoclavibacter endophyticus</name>
    <dbReference type="NCBI Taxonomy" id="1778590"/>
    <lineage>
        <taxon>Bacteria</taxon>
        <taxon>Bacillati</taxon>
        <taxon>Actinomycetota</taxon>
        <taxon>Actinomycetes</taxon>
        <taxon>Micrococcales</taxon>
        <taxon>Microbacteriaceae</taxon>
        <taxon>Pseudoclavibacter</taxon>
    </lineage>
</organism>
<keyword evidence="11" id="KW-1185">Reference proteome</keyword>
<proteinExistence type="inferred from homology"/>
<comment type="catalytic activity">
    <reaction evidence="1">
        <text>Hydrolysis of terminal, non-reducing beta-D-glucosyl residues with release of beta-D-glucose.</text>
        <dbReference type="EC" id="3.2.1.21"/>
    </reaction>
</comment>
<comment type="caution">
    <text evidence="10">The sequence shown here is derived from an EMBL/GenBank/DDBJ whole genome shotgun (WGS) entry which is preliminary data.</text>
</comment>
<dbReference type="InterPro" id="IPR002772">
    <property type="entry name" value="Glyco_hydro_3_C"/>
</dbReference>